<dbReference type="PRINTS" id="PR00722">
    <property type="entry name" value="CHYMOTRYPSIN"/>
</dbReference>
<dbReference type="GeneTree" id="ENSGT00940000153216"/>
<dbReference type="InterPro" id="IPR009003">
    <property type="entry name" value="Peptidase_S1_PA"/>
</dbReference>
<dbReference type="InterPro" id="IPR001254">
    <property type="entry name" value="Trypsin_dom"/>
</dbReference>
<dbReference type="GO" id="GO:0004252">
    <property type="term" value="F:serine-type endopeptidase activity"/>
    <property type="evidence" value="ECO:0007669"/>
    <property type="project" value="InterPro"/>
</dbReference>
<keyword evidence="4" id="KW-0865">Zymogen</keyword>
<keyword evidence="9" id="KW-1185">Reference proteome</keyword>
<dbReference type="Gene3D" id="2.40.10.10">
    <property type="entry name" value="Trypsin-like serine proteases"/>
    <property type="match status" value="3"/>
</dbReference>
<evidence type="ECO:0000256" key="1">
    <source>
        <dbReference type="ARBA" id="ARBA00022670"/>
    </source>
</evidence>
<reference evidence="8" key="1">
    <citation type="submission" date="2025-08" db="UniProtKB">
        <authorList>
            <consortium name="Ensembl"/>
        </authorList>
    </citation>
    <scope>IDENTIFICATION</scope>
</reference>
<evidence type="ECO:0000313" key="8">
    <source>
        <dbReference type="Ensembl" id="ENSLLEP00000017284.1"/>
    </source>
</evidence>
<dbReference type="GO" id="GO:0006508">
    <property type="term" value="P:proteolysis"/>
    <property type="evidence" value="ECO:0007669"/>
    <property type="project" value="UniProtKB-KW"/>
</dbReference>
<dbReference type="FunFam" id="2.40.10.10:FF:000181">
    <property type="entry name" value="Chymotrypsinogen A"/>
    <property type="match status" value="1"/>
</dbReference>
<dbReference type="FunFam" id="2.40.10.10:FF:000176">
    <property type="entry name" value="Chymotrypsinogen A"/>
    <property type="match status" value="1"/>
</dbReference>
<keyword evidence="2 6" id="KW-0378">Hydrolase</keyword>
<evidence type="ECO:0000256" key="6">
    <source>
        <dbReference type="RuleBase" id="RU363034"/>
    </source>
</evidence>
<dbReference type="PANTHER" id="PTHR24250">
    <property type="entry name" value="CHYMOTRYPSIN-RELATED"/>
    <property type="match status" value="1"/>
</dbReference>
<dbReference type="PROSITE" id="PS00135">
    <property type="entry name" value="TRYPSIN_SER"/>
    <property type="match status" value="1"/>
</dbReference>
<keyword evidence="3 6" id="KW-0720">Serine protease</keyword>
<accession>A0A8C5MRV9</accession>
<dbReference type="InterPro" id="IPR043504">
    <property type="entry name" value="Peptidase_S1_PA_chymotrypsin"/>
</dbReference>
<name>A0A8C5MRV9_9ANUR</name>
<sequence length="331" mass="35609">MASTFYSPKVQTTAQYCQTQRSSQGLLITICHVSFTPPYANGSLLYWWIVCINCCHNHQTVTLPTAHRMAILWLVSFVALVGATYGCGVPSIQPVLSGYARIVNGEDAIPGSWPWQVSLQDRTGFHFCGGSLINENWVVTAAHCGVKTTDRVVLGEFDHKSSAENIQVLKVAKVFRHPQYSSLTIKNDITLLKLESSATLGDRVKSVCLVNSGDVYSSGQRCVTTGWGLTDSSASQTPAKLQQVALPLLSNTECKKYWGNKIADVMICAGADGASSCRGDSGGPLVCQENGVWSLVGIVSWGSSTCSPSSPGVYARVSELRSFIDQTIAAN</sequence>
<evidence type="ECO:0000259" key="7">
    <source>
        <dbReference type="PROSITE" id="PS50240"/>
    </source>
</evidence>
<dbReference type="Proteomes" id="UP000694569">
    <property type="component" value="Unplaced"/>
</dbReference>
<dbReference type="OrthoDB" id="5918597at2759"/>
<dbReference type="Pfam" id="PF00089">
    <property type="entry name" value="Trypsin"/>
    <property type="match status" value="1"/>
</dbReference>
<keyword evidence="1 6" id="KW-0645">Protease</keyword>
<dbReference type="SUPFAM" id="SSF50494">
    <property type="entry name" value="Trypsin-like serine proteases"/>
    <property type="match status" value="1"/>
</dbReference>
<organism evidence="8 9">
    <name type="scientific">Leptobrachium leishanense</name>
    <name type="common">Leishan spiny toad</name>
    <dbReference type="NCBI Taxonomy" id="445787"/>
    <lineage>
        <taxon>Eukaryota</taxon>
        <taxon>Metazoa</taxon>
        <taxon>Chordata</taxon>
        <taxon>Craniata</taxon>
        <taxon>Vertebrata</taxon>
        <taxon>Euteleostomi</taxon>
        <taxon>Amphibia</taxon>
        <taxon>Batrachia</taxon>
        <taxon>Anura</taxon>
        <taxon>Pelobatoidea</taxon>
        <taxon>Megophryidae</taxon>
        <taxon>Leptobrachium</taxon>
    </lineage>
</organism>
<dbReference type="InterPro" id="IPR033116">
    <property type="entry name" value="TRYPSIN_SER"/>
</dbReference>
<dbReference type="AlphaFoldDB" id="A0A8C5MRV9"/>
<feature type="domain" description="Peptidase S1" evidence="7">
    <location>
        <begin position="102"/>
        <end position="329"/>
    </location>
</feature>
<dbReference type="CDD" id="cd00190">
    <property type="entry name" value="Tryp_SPc"/>
    <property type="match status" value="1"/>
</dbReference>
<evidence type="ECO:0000313" key="9">
    <source>
        <dbReference type="Proteomes" id="UP000694569"/>
    </source>
</evidence>
<proteinExistence type="predicted"/>
<evidence type="ECO:0000256" key="4">
    <source>
        <dbReference type="ARBA" id="ARBA00023145"/>
    </source>
</evidence>
<protein>
    <recommendedName>
        <fullName evidence="7">Peptidase S1 domain-containing protein</fullName>
    </recommendedName>
</protein>
<keyword evidence="5" id="KW-1015">Disulfide bond</keyword>
<dbReference type="PROSITE" id="PS50240">
    <property type="entry name" value="TRYPSIN_DOM"/>
    <property type="match status" value="1"/>
</dbReference>
<dbReference type="PROSITE" id="PS00134">
    <property type="entry name" value="TRYPSIN_HIS"/>
    <property type="match status" value="1"/>
</dbReference>
<evidence type="ECO:0000256" key="2">
    <source>
        <dbReference type="ARBA" id="ARBA00022801"/>
    </source>
</evidence>
<reference evidence="8" key="2">
    <citation type="submission" date="2025-09" db="UniProtKB">
        <authorList>
            <consortium name="Ensembl"/>
        </authorList>
    </citation>
    <scope>IDENTIFICATION</scope>
</reference>
<dbReference type="PANTHER" id="PTHR24250:SF66">
    <property type="entry name" value="CHYMOTRYPSIN-LIKE PROTEASE CTRL-1"/>
    <property type="match status" value="1"/>
</dbReference>
<evidence type="ECO:0000256" key="3">
    <source>
        <dbReference type="ARBA" id="ARBA00022825"/>
    </source>
</evidence>
<dbReference type="InterPro" id="IPR001314">
    <property type="entry name" value="Peptidase_S1A"/>
</dbReference>
<dbReference type="Ensembl" id="ENSLLET00000017942.1">
    <property type="protein sequence ID" value="ENSLLEP00000017284.1"/>
    <property type="gene ID" value="ENSLLEG00000010963.1"/>
</dbReference>
<evidence type="ECO:0000256" key="5">
    <source>
        <dbReference type="ARBA" id="ARBA00023157"/>
    </source>
</evidence>
<dbReference type="InterPro" id="IPR018114">
    <property type="entry name" value="TRYPSIN_HIS"/>
</dbReference>
<dbReference type="SMART" id="SM00020">
    <property type="entry name" value="Tryp_SPc"/>
    <property type="match status" value="1"/>
</dbReference>